<dbReference type="Pfam" id="PF00270">
    <property type="entry name" value="DEAD"/>
    <property type="match status" value="1"/>
</dbReference>
<dbReference type="Proteomes" id="UP000784294">
    <property type="component" value="Unassembled WGS sequence"/>
</dbReference>
<dbReference type="SMART" id="SM00487">
    <property type="entry name" value="DEXDc"/>
    <property type="match status" value="1"/>
</dbReference>
<feature type="domain" description="Helicase ATP-binding" evidence="8">
    <location>
        <begin position="263"/>
        <end position="377"/>
    </location>
</feature>
<dbReference type="PANTHER" id="PTHR47958">
    <property type="entry name" value="ATP-DEPENDENT RNA HELICASE DBP3"/>
    <property type="match status" value="1"/>
</dbReference>
<reference evidence="10" key="1">
    <citation type="submission" date="2018-11" db="EMBL/GenBank/DDBJ databases">
        <authorList>
            <consortium name="Pathogen Informatics"/>
        </authorList>
    </citation>
    <scope>NUCLEOTIDE SEQUENCE</scope>
</reference>
<evidence type="ECO:0000256" key="3">
    <source>
        <dbReference type="ARBA" id="ARBA00022801"/>
    </source>
</evidence>
<dbReference type="GO" id="GO:0003676">
    <property type="term" value="F:nucleic acid binding"/>
    <property type="evidence" value="ECO:0007669"/>
    <property type="project" value="InterPro"/>
</dbReference>
<evidence type="ECO:0000256" key="6">
    <source>
        <dbReference type="PROSITE-ProRule" id="PRU00552"/>
    </source>
</evidence>
<keyword evidence="5" id="KW-0067">ATP-binding</keyword>
<protein>
    <recommendedName>
        <fullName evidence="1">RNA helicase</fullName>
        <ecNumber evidence="1">3.6.4.13</ecNumber>
    </recommendedName>
</protein>
<evidence type="ECO:0000259" key="8">
    <source>
        <dbReference type="PROSITE" id="PS51192"/>
    </source>
</evidence>
<feature type="compositionally biased region" description="Basic and acidic residues" evidence="7">
    <location>
        <begin position="41"/>
        <end position="52"/>
    </location>
</feature>
<keyword evidence="11" id="KW-1185">Reference proteome</keyword>
<dbReference type="InterPro" id="IPR014001">
    <property type="entry name" value="Helicase_ATP-bd"/>
</dbReference>
<dbReference type="EMBL" id="CAAALY010028783">
    <property type="protein sequence ID" value="VEL16527.1"/>
    <property type="molecule type" value="Genomic_DNA"/>
</dbReference>
<dbReference type="PROSITE" id="PS51195">
    <property type="entry name" value="Q_MOTIF"/>
    <property type="match status" value="1"/>
</dbReference>
<keyword evidence="3" id="KW-0378">Hydrolase</keyword>
<proteinExistence type="predicted"/>
<evidence type="ECO:0000313" key="11">
    <source>
        <dbReference type="Proteomes" id="UP000784294"/>
    </source>
</evidence>
<dbReference type="GO" id="GO:0003724">
    <property type="term" value="F:RNA helicase activity"/>
    <property type="evidence" value="ECO:0007669"/>
    <property type="project" value="UniProtKB-EC"/>
</dbReference>
<feature type="domain" description="DEAD-box RNA helicase Q" evidence="9">
    <location>
        <begin position="232"/>
        <end position="260"/>
    </location>
</feature>
<evidence type="ECO:0000256" key="7">
    <source>
        <dbReference type="SAM" id="MobiDB-lite"/>
    </source>
</evidence>
<dbReference type="GO" id="GO:0005524">
    <property type="term" value="F:ATP binding"/>
    <property type="evidence" value="ECO:0007669"/>
    <property type="project" value="UniProtKB-KW"/>
</dbReference>
<keyword evidence="4" id="KW-0347">Helicase</keyword>
<evidence type="ECO:0000256" key="5">
    <source>
        <dbReference type="ARBA" id="ARBA00022840"/>
    </source>
</evidence>
<dbReference type="OrthoDB" id="196131at2759"/>
<evidence type="ECO:0000256" key="4">
    <source>
        <dbReference type="ARBA" id="ARBA00022806"/>
    </source>
</evidence>
<dbReference type="PROSITE" id="PS51192">
    <property type="entry name" value="HELICASE_ATP_BIND_1"/>
    <property type="match status" value="1"/>
</dbReference>
<dbReference type="EC" id="3.6.4.13" evidence="1"/>
<dbReference type="InterPro" id="IPR011545">
    <property type="entry name" value="DEAD/DEAH_box_helicase_dom"/>
</dbReference>
<accession>A0A3S5A0H1</accession>
<gene>
    <name evidence="10" type="ORF">PXEA_LOCUS9967</name>
</gene>
<feature type="compositionally biased region" description="Polar residues" evidence="7">
    <location>
        <begin position="23"/>
        <end position="40"/>
    </location>
</feature>
<sequence>MDESAKPDDDELDPLDAYMQSVHNEVRNLTETTRGPLNENSRFKNEPPEIHLPDNYSAENVSESVEEPNEILSVSITEENADIKKEEVVVPNTMGSDSSSIETLKADLHMTPLDTLKVLNSVLGKRRKAVPIGTKLVVRPHEKGELMESNIDELEYSSEEEEESIADTIANMQKKDKLLPIDHSKMNYAPFRRSFYVEVPEITRMTKEEVRNYRKSLEHIRIKGKNCPRPIKTWVQAGVSSKLLGCLKRSGFEKPTPIQCQALPVIMSGRDMIGIAKTGSGKTLAFLVPLLRHLEHQPPLEQGDGPVALLMTPTRELALQTYREAKRLSQEALAIHVVCVYGGTGISEQIAELKRGAEIIVCTPGRMIDMLAANGAS</sequence>
<dbReference type="GO" id="GO:0016787">
    <property type="term" value="F:hydrolase activity"/>
    <property type="evidence" value="ECO:0007669"/>
    <property type="project" value="UniProtKB-KW"/>
</dbReference>
<evidence type="ECO:0000256" key="2">
    <source>
        <dbReference type="ARBA" id="ARBA00022741"/>
    </source>
</evidence>
<name>A0A3S5A0H1_9PLAT</name>
<dbReference type="SUPFAM" id="SSF52540">
    <property type="entry name" value="P-loop containing nucleoside triphosphate hydrolases"/>
    <property type="match status" value="1"/>
</dbReference>
<dbReference type="InterPro" id="IPR027417">
    <property type="entry name" value="P-loop_NTPase"/>
</dbReference>
<comment type="caution">
    <text evidence="10">The sequence shown here is derived from an EMBL/GenBank/DDBJ whole genome shotgun (WGS) entry which is preliminary data.</text>
</comment>
<feature type="short sequence motif" description="Q motif" evidence="6">
    <location>
        <begin position="232"/>
        <end position="260"/>
    </location>
</feature>
<feature type="region of interest" description="Disordered" evidence="7">
    <location>
        <begin position="23"/>
        <end position="55"/>
    </location>
</feature>
<evidence type="ECO:0000313" key="10">
    <source>
        <dbReference type="EMBL" id="VEL16527.1"/>
    </source>
</evidence>
<dbReference type="AlphaFoldDB" id="A0A3S5A0H1"/>
<evidence type="ECO:0000259" key="9">
    <source>
        <dbReference type="PROSITE" id="PS51195"/>
    </source>
</evidence>
<evidence type="ECO:0000256" key="1">
    <source>
        <dbReference type="ARBA" id="ARBA00012552"/>
    </source>
</evidence>
<dbReference type="Gene3D" id="3.40.50.300">
    <property type="entry name" value="P-loop containing nucleotide triphosphate hydrolases"/>
    <property type="match status" value="1"/>
</dbReference>
<organism evidence="10 11">
    <name type="scientific">Protopolystoma xenopodis</name>
    <dbReference type="NCBI Taxonomy" id="117903"/>
    <lineage>
        <taxon>Eukaryota</taxon>
        <taxon>Metazoa</taxon>
        <taxon>Spiralia</taxon>
        <taxon>Lophotrochozoa</taxon>
        <taxon>Platyhelminthes</taxon>
        <taxon>Monogenea</taxon>
        <taxon>Polyopisthocotylea</taxon>
        <taxon>Polystomatidea</taxon>
        <taxon>Polystomatidae</taxon>
        <taxon>Protopolystoma</taxon>
    </lineage>
</organism>
<keyword evidence="2" id="KW-0547">Nucleotide-binding</keyword>
<dbReference type="InterPro" id="IPR014014">
    <property type="entry name" value="RNA_helicase_DEAD_Q_motif"/>
</dbReference>